<feature type="transmembrane region" description="Helical" evidence="2">
    <location>
        <begin position="92"/>
        <end position="114"/>
    </location>
</feature>
<evidence type="ECO:0000256" key="2">
    <source>
        <dbReference type="SAM" id="Phobius"/>
    </source>
</evidence>
<dbReference type="PIRSF" id="PIRSF031767">
    <property type="entry name" value="MHYE_LytTR"/>
    <property type="match status" value="1"/>
</dbReference>
<evidence type="ECO:0000259" key="3">
    <source>
        <dbReference type="PROSITE" id="PS50930"/>
    </source>
</evidence>
<evidence type="ECO:0000256" key="1">
    <source>
        <dbReference type="SAM" id="Coils"/>
    </source>
</evidence>
<dbReference type="PROSITE" id="PS50930">
    <property type="entry name" value="HTH_LYTTR"/>
    <property type="match status" value="1"/>
</dbReference>
<feature type="transmembrane region" description="Helical" evidence="2">
    <location>
        <begin position="62"/>
        <end position="80"/>
    </location>
</feature>
<keyword evidence="4" id="KW-0238">DNA-binding</keyword>
<protein>
    <submittedName>
        <fullName evidence="4">LytTr DNA-binding domain-containing protein</fullName>
    </submittedName>
</protein>
<dbReference type="Gene3D" id="2.40.50.1020">
    <property type="entry name" value="LytTr DNA-binding domain"/>
    <property type="match status" value="1"/>
</dbReference>
<reference evidence="4 5" key="1">
    <citation type="submission" date="2016-10" db="EMBL/GenBank/DDBJ databases">
        <authorList>
            <person name="de Groot N.N."/>
        </authorList>
    </citation>
    <scope>NUCLEOTIDE SEQUENCE [LARGE SCALE GENOMIC DNA]</scope>
    <source>
        <strain evidence="4 5">CGMCC 1.10267</strain>
    </source>
</reference>
<dbReference type="InterPro" id="IPR007492">
    <property type="entry name" value="LytTR_DNA-bd_dom"/>
</dbReference>
<keyword evidence="2" id="KW-0472">Membrane</keyword>
<keyword evidence="1" id="KW-0175">Coiled coil</keyword>
<dbReference type="RefSeq" id="WP_090595320.1">
    <property type="nucleotide sequence ID" value="NZ_FNCS01000004.1"/>
</dbReference>
<evidence type="ECO:0000313" key="4">
    <source>
        <dbReference type="EMBL" id="SDG59844.1"/>
    </source>
</evidence>
<dbReference type="STRING" id="440168.SAMN04487974_104173"/>
<dbReference type="EMBL" id="FNCS01000004">
    <property type="protein sequence ID" value="SDG59844.1"/>
    <property type="molecule type" value="Genomic_DNA"/>
</dbReference>
<dbReference type="GO" id="GO:0000156">
    <property type="term" value="F:phosphorelay response regulator activity"/>
    <property type="evidence" value="ECO:0007669"/>
    <property type="project" value="InterPro"/>
</dbReference>
<dbReference type="InterPro" id="IPR012379">
    <property type="entry name" value="LytTR_MHYE"/>
</dbReference>
<proteinExistence type="predicted"/>
<dbReference type="Pfam" id="PF04397">
    <property type="entry name" value="LytTR"/>
    <property type="match status" value="1"/>
</dbReference>
<dbReference type="InterPro" id="IPR046947">
    <property type="entry name" value="LytR-like"/>
</dbReference>
<dbReference type="PANTHER" id="PTHR37299:SF1">
    <property type="entry name" value="STAGE 0 SPORULATION PROTEIN A HOMOLOG"/>
    <property type="match status" value="1"/>
</dbReference>
<sequence length="282" mass="31281">MISPQSIRNEDAELERRVAIRVFIGSAAFLLAVGILNAATLLTEAEREGIALDPRMPIVLEMSSVLAILLLVPLLVWFERRMPFSPETWGRALLWHGLGTVVFSLLHVTLFSLFRAALFPPLFGEAYVFATNLPVDLLYEYRKDLLPYAVIVLLLGLQRQLEEHKREAQALRTEARRTGRVTLKSGGRTLIIDAGRVEWAAAAGNYVEIHGVGETQLARISLSGLATLLIEAGADMVRVHRSHLVNRDKVREIIPSGDGDFRVKLAGGAEVRGSRRFREAIA</sequence>
<dbReference type="SMART" id="SM00850">
    <property type="entry name" value="LytTR"/>
    <property type="match status" value="1"/>
</dbReference>
<keyword evidence="5" id="KW-1185">Reference proteome</keyword>
<dbReference type="AlphaFoldDB" id="A0A1G7VJD6"/>
<keyword evidence="2" id="KW-1133">Transmembrane helix</keyword>
<evidence type="ECO:0000313" key="5">
    <source>
        <dbReference type="Proteomes" id="UP000199495"/>
    </source>
</evidence>
<accession>A0A1G7VJD6</accession>
<dbReference type="Proteomes" id="UP000199495">
    <property type="component" value="Unassembled WGS sequence"/>
</dbReference>
<dbReference type="GO" id="GO:0003677">
    <property type="term" value="F:DNA binding"/>
    <property type="evidence" value="ECO:0007669"/>
    <property type="project" value="UniProtKB-KW"/>
</dbReference>
<feature type="coiled-coil region" evidence="1">
    <location>
        <begin position="154"/>
        <end position="181"/>
    </location>
</feature>
<organism evidence="4 5">
    <name type="scientific">Pelagibacterium luteolum</name>
    <dbReference type="NCBI Taxonomy" id="440168"/>
    <lineage>
        <taxon>Bacteria</taxon>
        <taxon>Pseudomonadati</taxon>
        <taxon>Pseudomonadota</taxon>
        <taxon>Alphaproteobacteria</taxon>
        <taxon>Hyphomicrobiales</taxon>
        <taxon>Devosiaceae</taxon>
        <taxon>Pelagibacterium</taxon>
    </lineage>
</organism>
<feature type="domain" description="HTH LytTR-type" evidence="3">
    <location>
        <begin position="181"/>
        <end position="282"/>
    </location>
</feature>
<dbReference type="OrthoDB" id="9781059at2"/>
<name>A0A1G7VJD6_9HYPH</name>
<keyword evidence="2" id="KW-0812">Transmembrane</keyword>
<dbReference type="PANTHER" id="PTHR37299">
    <property type="entry name" value="TRANSCRIPTIONAL REGULATOR-RELATED"/>
    <property type="match status" value="1"/>
</dbReference>
<feature type="transmembrane region" description="Helical" evidence="2">
    <location>
        <begin position="20"/>
        <end position="42"/>
    </location>
</feature>
<gene>
    <name evidence="4" type="ORF">SAMN04487974_104173</name>
</gene>